<evidence type="ECO:0000313" key="3">
    <source>
        <dbReference type="Proteomes" id="UP001642464"/>
    </source>
</evidence>
<name>A0ABP0N552_9DINO</name>
<evidence type="ECO:0000256" key="1">
    <source>
        <dbReference type="SAM" id="SignalP"/>
    </source>
</evidence>
<dbReference type="Proteomes" id="UP001642464">
    <property type="component" value="Unassembled WGS sequence"/>
</dbReference>
<feature type="signal peptide" evidence="1">
    <location>
        <begin position="1"/>
        <end position="22"/>
    </location>
</feature>
<comment type="caution">
    <text evidence="2">The sequence shown here is derived from an EMBL/GenBank/DDBJ whole genome shotgun (WGS) entry which is preliminary data.</text>
</comment>
<feature type="chain" id="PRO_5045037337" evidence="1">
    <location>
        <begin position="23"/>
        <end position="224"/>
    </location>
</feature>
<protein>
    <submittedName>
        <fullName evidence="2">Uncharacterized protein</fullName>
    </submittedName>
</protein>
<keyword evidence="3" id="KW-1185">Reference proteome</keyword>
<sequence length="224" mass="25075">MKTSNLLPILLFLSQIAPPKEANDFVEICSGCGTLSRAMRESGFMGKEFDVIHSRNHNVLRTVGFIAMMAAVRNTKTGGVVFLAPPCSSWIFLSRSQTGRTWANPEGNGRAKVLLQNILVIRLLYIIIYATKRGIYWVMEQPASSVPCLILAFRWQNQMAVQMFQLRFFIVGLQCEGFFNGVKPGMAGYFLLPLGGPPIGHRPSRLRAGGSHFQWRPMDLTHSR</sequence>
<accession>A0ABP0N552</accession>
<dbReference type="EMBL" id="CAXAMM010026446">
    <property type="protein sequence ID" value="CAK9058917.1"/>
    <property type="molecule type" value="Genomic_DNA"/>
</dbReference>
<keyword evidence="1" id="KW-0732">Signal</keyword>
<gene>
    <name evidence="2" type="ORF">SCF082_LOCUS31300</name>
</gene>
<proteinExistence type="predicted"/>
<organism evidence="2 3">
    <name type="scientific">Durusdinium trenchii</name>
    <dbReference type="NCBI Taxonomy" id="1381693"/>
    <lineage>
        <taxon>Eukaryota</taxon>
        <taxon>Sar</taxon>
        <taxon>Alveolata</taxon>
        <taxon>Dinophyceae</taxon>
        <taxon>Suessiales</taxon>
        <taxon>Symbiodiniaceae</taxon>
        <taxon>Durusdinium</taxon>
    </lineage>
</organism>
<reference evidence="2 3" key="1">
    <citation type="submission" date="2024-02" db="EMBL/GenBank/DDBJ databases">
        <authorList>
            <person name="Chen Y."/>
            <person name="Shah S."/>
            <person name="Dougan E. K."/>
            <person name="Thang M."/>
            <person name="Chan C."/>
        </authorList>
    </citation>
    <scope>NUCLEOTIDE SEQUENCE [LARGE SCALE GENOMIC DNA]</scope>
</reference>
<evidence type="ECO:0000313" key="2">
    <source>
        <dbReference type="EMBL" id="CAK9058917.1"/>
    </source>
</evidence>